<dbReference type="Proteomes" id="UP000627538">
    <property type="component" value="Unassembled WGS sequence"/>
</dbReference>
<dbReference type="GO" id="GO:0016747">
    <property type="term" value="F:acyltransferase activity, transferring groups other than amino-acyl groups"/>
    <property type="evidence" value="ECO:0007669"/>
    <property type="project" value="InterPro"/>
</dbReference>
<organism evidence="2 3">
    <name type="scientific">Nanchangia anserum</name>
    <dbReference type="NCBI Taxonomy" id="2692125"/>
    <lineage>
        <taxon>Bacteria</taxon>
        <taxon>Bacillati</taxon>
        <taxon>Actinomycetota</taxon>
        <taxon>Actinomycetes</taxon>
        <taxon>Actinomycetales</taxon>
        <taxon>Actinomycetaceae</taxon>
        <taxon>Nanchangia</taxon>
    </lineage>
</organism>
<keyword evidence="3" id="KW-1185">Reference proteome</keyword>
<proteinExistence type="predicted"/>
<dbReference type="Pfam" id="PF00583">
    <property type="entry name" value="Acetyltransf_1"/>
    <property type="match status" value="1"/>
</dbReference>
<dbReference type="EMBL" id="JACRUO010000001">
    <property type="protein sequence ID" value="MBD3688836.1"/>
    <property type="molecule type" value="Genomic_DNA"/>
</dbReference>
<dbReference type="PROSITE" id="PS51186">
    <property type="entry name" value="GNAT"/>
    <property type="match status" value="1"/>
</dbReference>
<evidence type="ECO:0000313" key="2">
    <source>
        <dbReference type="EMBL" id="MBD3688836.1"/>
    </source>
</evidence>
<feature type="domain" description="N-acetyltransferase" evidence="1">
    <location>
        <begin position="24"/>
        <end position="187"/>
    </location>
</feature>
<dbReference type="AlphaFoldDB" id="A0A8I0KN28"/>
<dbReference type="RefSeq" id="WP_191070931.1">
    <property type="nucleotide sequence ID" value="NZ_CP060506.1"/>
</dbReference>
<comment type="caution">
    <text evidence="2">The sequence shown here is derived from an EMBL/GenBank/DDBJ whole genome shotgun (WGS) entry which is preliminary data.</text>
</comment>
<dbReference type="Gene3D" id="3.40.630.30">
    <property type="match status" value="1"/>
</dbReference>
<keyword evidence="2" id="KW-0808">Transferase</keyword>
<evidence type="ECO:0000259" key="1">
    <source>
        <dbReference type="PROSITE" id="PS51186"/>
    </source>
</evidence>
<dbReference type="CDD" id="cd04301">
    <property type="entry name" value="NAT_SF"/>
    <property type="match status" value="1"/>
</dbReference>
<protein>
    <submittedName>
        <fullName evidence="2">GNAT family N-acetyltransferase</fullName>
    </submittedName>
</protein>
<sequence length="338" mass="36912">MAVSLVERLAPPPSAPLPGRHLGLTWRDVAARDIDAIDNLTRITEKDNAVVRRTPSRQLRGFLDEACQGHHASAIVGVDSDGDIQAFGLVRLYREDREVARAELFAATMPKWRGRGIGRALLTWQDARARQLLVESWGPESTLPARISNVVESHQRDRRQLYVAAGYAPTSFLGVYRHSLRPLPPAPVLPDGYRVRALDLDGDLVDVRRLHDAKAAGQGASRVQAERWWRRVIDSVDAELSSVCADANGRISAFALVCRHSTSWIAGVDADAAIEASGPTSDDQWAGAIARTLRGADAENFEGVSIETVLRGVDGRDVALEAVGFTKIGVRMVYTVDL</sequence>
<dbReference type="InterPro" id="IPR016181">
    <property type="entry name" value="Acyl_CoA_acyltransferase"/>
</dbReference>
<gene>
    <name evidence="2" type="ORF">H8R10_01080</name>
</gene>
<dbReference type="SUPFAM" id="SSF55729">
    <property type="entry name" value="Acyl-CoA N-acyltransferases (Nat)"/>
    <property type="match status" value="1"/>
</dbReference>
<reference evidence="2 3" key="1">
    <citation type="submission" date="2020-08" db="EMBL/GenBank/DDBJ databases">
        <title>Winkia gen. nov., sp. nov., isolated from faeces of the Anser albifrons in China.</title>
        <authorList>
            <person name="Liu Q."/>
        </authorList>
    </citation>
    <scope>NUCLEOTIDE SEQUENCE [LARGE SCALE GENOMIC DNA]</scope>
    <source>
        <strain evidence="2 3">C62</strain>
    </source>
</reference>
<name>A0A8I0KN28_9ACTO</name>
<evidence type="ECO:0000313" key="3">
    <source>
        <dbReference type="Proteomes" id="UP000627538"/>
    </source>
</evidence>
<dbReference type="InterPro" id="IPR000182">
    <property type="entry name" value="GNAT_dom"/>
</dbReference>
<accession>A0A8I0KN28</accession>